<comment type="function">
    <text evidence="2">Long-chain fatty alcohol oxidase involved in the omega-oxidation pathway of lipid degradation.</text>
</comment>
<dbReference type="SUPFAM" id="SSF51905">
    <property type="entry name" value="FAD/NAD(P)-binding domain"/>
    <property type="match status" value="1"/>
</dbReference>
<accession>A0A507ECK3</accession>
<organism evidence="18 19">
    <name type="scientific">Powellomyces hirtus</name>
    <dbReference type="NCBI Taxonomy" id="109895"/>
    <lineage>
        <taxon>Eukaryota</taxon>
        <taxon>Fungi</taxon>
        <taxon>Fungi incertae sedis</taxon>
        <taxon>Chytridiomycota</taxon>
        <taxon>Chytridiomycota incertae sedis</taxon>
        <taxon>Chytridiomycetes</taxon>
        <taxon>Spizellomycetales</taxon>
        <taxon>Powellomycetaceae</taxon>
        <taxon>Powellomyces</taxon>
    </lineage>
</organism>
<comment type="subcellular location">
    <subcellularLocation>
        <location evidence="3">Membrane</location>
    </subcellularLocation>
</comment>
<evidence type="ECO:0000256" key="10">
    <source>
        <dbReference type="ARBA" id="ARBA00023002"/>
    </source>
</evidence>
<evidence type="ECO:0000256" key="1">
    <source>
        <dbReference type="ARBA" id="ARBA00000920"/>
    </source>
</evidence>
<sequence length="754" mass="80329">MSTSADVTTAPALTSNIQKLERKIAANTLSLTQSSDGAFTPTQLAVLDAFVNAIVAPVSPSHLPSTSASSNEPYAQTTANSLPGFTHILPMLMDIMRPNQLAAIKAFLSMLGSQPVCWAFTGYGTPFHLLDQENRARAITTLYQSRLAPVRVLTRALYKISCVCLYGVGSEEGHPLLKAIGYNTHPRHERPLPPPDSIWEPTFVNFSSATASSATATDPPTVQLTCDVVIVGSGAGGGVVASELAAAGYSVIVLEKATYQHPTNFLFQEKESISGLFEHYGSLQTEDGSLSVLAGSAFGGGTTVNWSASLALPSSVRTEWAEQHGLPYFQSSAYSTVVDTVARRIGVSTDGIKHNSANKLFMEGSRRCGMTHSLIPQNTGGKPHECGYCTYGCAYGEKQGSHMTFLKDAADTGNTRFVQSVTVTKIKRRGSDGLAVGVIGVVRNGNDGAVTHLRVNAKKVVVSGGSINTPALLLRSGFRNPNVGRHLRLHPATMVFGVFGKEEQPLNPWSGSIMTVLNSAPDNAHGDGYGARIEVPASHPAFFSTFIPFHSAENHKKKMLQLPYTLPLVVICRDSDGSTGRITLPKTPNEPAVVNYALGSKDQMTLVAGVETAVRALVAAGATEVYTTQQGIDSFVRPPSDSEHGEDVMTGAPLREYLDKVRHHGYVPNWQAIGSAHQMGSCRLASTPREGVCDPEGRTWDTRNCYVADASLFPTASGVNPMLTTFSVAYMVAQTVKKDLAHEAAGPAAAPARL</sequence>
<dbReference type="AlphaFoldDB" id="A0A507ECK3"/>
<keyword evidence="11" id="KW-0472">Membrane</keyword>
<protein>
    <recommendedName>
        <fullName evidence="5 12">Long-chain-alcohol oxidase</fullName>
        <ecNumber evidence="5 12">1.1.3.20</ecNumber>
    </recommendedName>
</protein>
<feature type="domain" description="Glucose-methanol-choline oxidoreductase N-terminal" evidence="15">
    <location>
        <begin position="275"/>
        <end position="492"/>
    </location>
</feature>
<dbReference type="EMBL" id="QEAQ01000007">
    <property type="protein sequence ID" value="TPX61552.1"/>
    <property type="molecule type" value="Genomic_DNA"/>
</dbReference>
<reference evidence="18 19" key="1">
    <citation type="journal article" date="2019" name="Sci. Rep.">
        <title>Comparative genomics of chytrid fungi reveal insights into the obligate biotrophic and pathogenic lifestyle of Synchytrium endobioticum.</title>
        <authorList>
            <person name="van de Vossenberg B.T.L.H."/>
            <person name="Warris S."/>
            <person name="Nguyen H.D.T."/>
            <person name="van Gent-Pelzer M.P.E."/>
            <person name="Joly D.L."/>
            <person name="van de Geest H.C."/>
            <person name="Bonants P.J.M."/>
            <person name="Smith D.S."/>
            <person name="Levesque C.A."/>
            <person name="van der Lee T.A.J."/>
        </authorList>
    </citation>
    <scope>NUCLEOTIDE SEQUENCE [LARGE SCALE GENOMIC DNA]</scope>
    <source>
        <strain evidence="18 19">CBS 809.83</strain>
    </source>
</reference>
<keyword evidence="8 14" id="KW-0274">FAD</keyword>
<evidence type="ECO:0000256" key="3">
    <source>
        <dbReference type="ARBA" id="ARBA00004370"/>
    </source>
</evidence>
<dbReference type="InterPro" id="IPR000172">
    <property type="entry name" value="GMC_OxRdtase_N"/>
</dbReference>
<dbReference type="GO" id="GO:0050660">
    <property type="term" value="F:flavin adenine dinucleotide binding"/>
    <property type="evidence" value="ECO:0007669"/>
    <property type="project" value="InterPro"/>
</dbReference>
<dbReference type="Gene3D" id="3.50.50.60">
    <property type="entry name" value="FAD/NAD(P)-binding domain"/>
    <property type="match status" value="2"/>
</dbReference>
<keyword evidence="7" id="KW-0812">Transmembrane</keyword>
<keyword evidence="10 12" id="KW-0560">Oxidoreductase</keyword>
<dbReference type="Pfam" id="PF00890">
    <property type="entry name" value="FAD_binding_2"/>
    <property type="match status" value="1"/>
</dbReference>
<feature type="domain" description="FAD-dependent oxidoreductase 2 FAD-binding" evidence="16">
    <location>
        <begin position="227"/>
        <end position="259"/>
    </location>
</feature>
<feature type="domain" description="Glucose-methanol-choline oxidoreductase C-terminal" evidence="17">
    <location>
        <begin position="578"/>
        <end position="729"/>
    </location>
</feature>
<dbReference type="PANTHER" id="PTHR46056:SF12">
    <property type="entry name" value="LONG-CHAIN-ALCOHOL OXIDASE"/>
    <property type="match status" value="1"/>
</dbReference>
<proteinExistence type="inferred from homology"/>
<evidence type="ECO:0000256" key="8">
    <source>
        <dbReference type="ARBA" id="ARBA00022827"/>
    </source>
</evidence>
<dbReference type="EC" id="1.1.3.20" evidence="5 12"/>
<comment type="similarity">
    <text evidence="4 12">Belongs to the GMC oxidoreductase family.</text>
</comment>
<evidence type="ECO:0000256" key="9">
    <source>
        <dbReference type="ARBA" id="ARBA00022989"/>
    </source>
</evidence>
<evidence type="ECO:0000256" key="12">
    <source>
        <dbReference type="PIRNR" id="PIRNR028937"/>
    </source>
</evidence>
<dbReference type="InterPro" id="IPR007867">
    <property type="entry name" value="GMC_OxRtase_C"/>
</dbReference>
<dbReference type="InterPro" id="IPR036188">
    <property type="entry name" value="FAD/NAD-bd_sf"/>
</dbReference>
<evidence type="ECO:0000256" key="2">
    <source>
        <dbReference type="ARBA" id="ARBA00003842"/>
    </source>
</evidence>
<evidence type="ECO:0000256" key="4">
    <source>
        <dbReference type="ARBA" id="ARBA00010790"/>
    </source>
</evidence>
<dbReference type="InterPro" id="IPR003953">
    <property type="entry name" value="FAD-dep_OxRdtase_2_FAD-bd"/>
</dbReference>
<evidence type="ECO:0000259" key="17">
    <source>
        <dbReference type="Pfam" id="PF05199"/>
    </source>
</evidence>
<name>A0A507ECK3_9FUNG</name>
<evidence type="ECO:0000256" key="5">
    <source>
        <dbReference type="ARBA" id="ARBA00013125"/>
    </source>
</evidence>
<gene>
    <name evidence="18" type="ORF">PhCBS80983_g01128</name>
</gene>
<keyword evidence="6" id="KW-0285">Flavoprotein</keyword>
<dbReference type="Proteomes" id="UP000318582">
    <property type="component" value="Unassembled WGS sequence"/>
</dbReference>
<dbReference type="PANTHER" id="PTHR46056">
    <property type="entry name" value="LONG-CHAIN-ALCOHOL OXIDASE"/>
    <property type="match status" value="1"/>
</dbReference>
<dbReference type="Pfam" id="PF00732">
    <property type="entry name" value="GMC_oxred_N"/>
    <property type="match status" value="1"/>
</dbReference>
<dbReference type="GO" id="GO:0016020">
    <property type="term" value="C:membrane"/>
    <property type="evidence" value="ECO:0007669"/>
    <property type="project" value="UniProtKB-SubCell"/>
</dbReference>
<evidence type="ECO:0000256" key="7">
    <source>
        <dbReference type="ARBA" id="ARBA00022692"/>
    </source>
</evidence>
<dbReference type="STRING" id="109895.A0A507ECK3"/>
<feature type="binding site" evidence="14">
    <location>
        <begin position="226"/>
        <end position="241"/>
    </location>
    <ligand>
        <name>FAD</name>
        <dbReference type="ChEBI" id="CHEBI:57692"/>
    </ligand>
</feature>
<evidence type="ECO:0000256" key="6">
    <source>
        <dbReference type="ARBA" id="ARBA00022630"/>
    </source>
</evidence>
<evidence type="ECO:0000256" key="13">
    <source>
        <dbReference type="PIRSR" id="PIRSR028937-1"/>
    </source>
</evidence>
<evidence type="ECO:0000259" key="16">
    <source>
        <dbReference type="Pfam" id="PF00890"/>
    </source>
</evidence>
<evidence type="ECO:0000259" key="15">
    <source>
        <dbReference type="Pfam" id="PF00732"/>
    </source>
</evidence>
<feature type="active site" description="Proton acceptor" evidence="13">
    <location>
        <position position="677"/>
    </location>
</feature>
<keyword evidence="19" id="KW-1185">Reference proteome</keyword>
<dbReference type="GO" id="GO:0046577">
    <property type="term" value="F:long-chain-alcohol oxidase activity"/>
    <property type="evidence" value="ECO:0007669"/>
    <property type="project" value="UniProtKB-EC"/>
</dbReference>
<comment type="catalytic activity">
    <reaction evidence="1 12">
        <text>a long-chain primary fatty alcohol + O2 = a long-chain fatty aldehyde + H2O2</text>
        <dbReference type="Rhea" id="RHEA:22756"/>
        <dbReference type="ChEBI" id="CHEBI:15379"/>
        <dbReference type="ChEBI" id="CHEBI:16240"/>
        <dbReference type="ChEBI" id="CHEBI:17176"/>
        <dbReference type="ChEBI" id="CHEBI:77396"/>
        <dbReference type="EC" id="1.1.3.20"/>
    </reaction>
</comment>
<keyword evidence="9" id="KW-1133">Transmembrane helix</keyword>
<evidence type="ECO:0000256" key="14">
    <source>
        <dbReference type="PIRSR" id="PIRSR028937-2"/>
    </source>
</evidence>
<evidence type="ECO:0000256" key="11">
    <source>
        <dbReference type="ARBA" id="ARBA00023136"/>
    </source>
</evidence>
<dbReference type="PIRSF" id="PIRSF028937">
    <property type="entry name" value="Lg_Ch_AO"/>
    <property type="match status" value="1"/>
</dbReference>
<dbReference type="InterPro" id="IPR012400">
    <property type="entry name" value="Long_Oxdase"/>
</dbReference>
<dbReference type="Pfam" id="PF05199">
    <property type="entry name" value="GMC_oxred_C"/>
    <property type="match status" value="1"/>
</dbReference>
<evidence type="ECO:0000313" key="19">
    <source>
        <dbReference type="Proteomes" id="UP000318582"/>
    </source>
</evidence>
<evidence type="ECO:0000313" key="18">
    <source>
        <dbReference type="EMBL" id="TPX61552.1"/>
    </source>
</evidence>
<comment type="caution">
    <text evidence="18">The sequence shown here is derived from an EMBL/GenBank/DDBJ whole genome shotgun (WGS) entry which is preliminary data.</text>
</comment>